<dbReference type="RefSeq" id="WP_073077233.1">
    <property type="nucleotide sequence ID" value="NZ_FQXV01000004.1"/>
</dbReference>
<gene>
    <name evidence="2" type="ORF">SAMN02745823_01455</name>
</gene>
<name>A0A1M5WXM2_9FIRM</name>
<feature type="region of interest" description="Disordered" evidence="1">
    <location>
        <begin position="53"/>
        <end position="73"/>
    </location>
</feature>
<evidence type="ECO:0000256" key="1">
    <source>
        <dbReference type="SAM" id="MobiDB-lite"/>
    </source>
</evidence>
<evidence type="ECO:0000313" key="3">
    <source>
        <dbReference type="Proteomes" id="UP000183995"/>
    </source>
</evidence>
<dbReference type="OrthoDB" id="1919300at2"/>
<dbReference type="EMBL" id="FQXV01000004">
    <property type="protein sequence ID" value="SHH92416.1"/>
    <property type="molecule type" value="Genomic_DNA"/>
</dbReference>
<protein>
    <submittedName>
        <fullName evidence="2">Uncharacterized protein</fullName>
    </submittedName>
</protein>
<dbReference type="AlphaFoldDB" id="A0A1M5WXM2"/>
<organism evidence="2 3">
    <name type="scientific">Sporobacter termitidis DSM 10068</name>
    <dbReference type="NCBI Taxonomy" id="1123282"/>
    <lineage>
        <taxon>Bacteria</taxon>
        <taxon>Bacillati</taxon>
        <taxon>Bacillota</taxon>
        <taxon>Clostridia</taxon>
        <taxon>Eubacteriales</taxon>
        <taxon>Oscillospiraceae</taxon>
        <taxon>Sporobacter</taxon>
    </lineage>
</organism>
<evidence type="ECO:0000313" key="2">
    <source>
        <dbReference type="EMBL" id="SHH92416.1"/>
    </source>
</evidence>
<keyword evidence="3" id="KW-1185">Reference proteome</keyword>
<proteinExistence type="predicted"/>
<reference evidence="2 3" key="1">
    <citation type="submission" date="2016-11" db="EMBL/GenBank/DDBJ databases">
        <authorList>
            <person name="Jaros S."/>
            <person name="Januszkiewicz K."/>
            <person name="Wedrychowicz H."/>
        </authorList>
    </citation>
    <scope>NUCLEOTIDE SEQUENCE [LARGE SCALE GENOMIC DNA]</scope>
    <source>
        <strain evidence="2 3">DSM 10068</strain>
    </source>
</reference>
<feature type="compositionally biased region" description="Basic and acidic residues" evidence="1">
    <location>
        <begin position="53"/>
        <end position="64"/>
    </location>
</feature>
<dbReference type="Proteomes" id="UP000183995">
    <property type="component" value="Unassembled WGS sequence"/>
</dbReference>
<sequence length="73" mass="8326">MLFARHIPPSCAYCRFGNPIGDGEVACTKRGISSLGSSCRKFSYDPLKREPERPQFLDRQKISEELSEDDFEL</sequence>
<accession>A0A1M5WXM2</accession>